<dbReference type="InterPro" id="IPR037524">
    <property type="entry name" value="PA14/GLEYA"/>
</dbReference>
<dbReference type="EMBL" id="BNJK01000001">
    <property type="protein sequence ID" value="GHO93913.1"/>
    <property type="molecule type" value="Genomic_DNA"/>
</dbReference>
<dbReference type="Gene3D" id="2.60.40.10">
    <property type="entry name" value="Immunoglobulins"/>
    <property type="match status" value="1"/>
</dbReference>
<dbReference type="GO" id="GO:0008422">
    <property type="term" value="F:beta-glucosidase activity"/>
    <property type="evidence" value="ECO:0007669"/>
    <property type="project" value="UniProtKB-ARBA"/>
</dbReference>
<dbReference type="SMART" id="SM00758">
    <property type="entry name" value="PA14"/>
    <property type="match status" value="1"/>
</dbReference>
<dbReference type="Proteomes" id="UP000597444">
    <property type="component" value="Unassembled WGS sequence"/>
</dbReference>
<dbReference type="Pfam" id="PF01915">
    <property type="entry name" value="Glyco_hydro_3_C"/>
    <property type="match status" value="1"/>
</dbReference>
<dbReference type="InterPro" id="IPR002772">
    <property type="entry name" value="Glyco_hydro_3_C"/>
</dbReference>
<dbReference type="InterPro" id="IPR001764">
    <property type="entry name" value="Glyco_hydro_3_N"/>
</dbReference>
<name>A0A8J3IK43_9CHLR</name>
<feature type="domain" description="PA14" evidence="3">
    <location>
        <begin position="403"/>
        <end position="551"/>
    </location>
</feature>
<dbReference type="Pfam" id="PF07691">
    <property type="entry name" value="PA14"/>
    <property type="match status" value="1"/>
</dbReference>
<dbReference type="PANTHER" id="PTHR42715">
    <property type="entry name" value="BETA-GLUCOSIDASE"/>
    <property type="match status" value="1"/>
</dbReference>
<protein>
    <submittedName>
        <fullName evidence="4">Beta-glucosidase</fullName>
    </submittedName>
</protein>
<dbReference type="PANTHER" id="PTHR42715:SF3">
    <property type="entry name" value="BETA-GLUCOSIDASE B-RELATED"/>
    <property type="match status" value="1"/>
</dbReference>
<dbReference type="SMART" id="SM01217">
    <property type="entry name" value="Fn3_like"/>
    <property type="match status" value="1"/>
</dbReference>
<reference evidence="4" key="1">
    <citation type="submission" date="2020-10" db="EMBL/GenBank/DDBJ databases">
        <title>Taxonomic study of unclassified bacteria belonging to the class Ktedonobacteria.</title>
        <authorList>
            <person name="Yabe S."/>
            <person name="Wang C.M."/>
            <person name="Zheng Y."/>
            <person name="Sakai Y."/>
            <person name="Cavaletti L."/>
            <person name="Monciardini P."/>
            <person name="Donadio S."/>
        </authorList>
    </citation>
    <scope>NUCLEOTIDE SEQUENCE</scope>
    <source>
        <strain evidence="4">ID150040</strain>
    </source>
</reference>
<accession>A0A8J3IK43</accession>
<organism evidence="4 5">
    <name type="scientific">Reticulibacter mediterranei</name>
    <dbReference type="NCBI Taxonomy" id="2778369"/>
    <lineage>
        <taxon>Bacteria</taxon>
        <taxon>Bacillati</taxon>
        <taxon>Chloroflexota</taxon>
        <taxon>Ktedonobacteria</taxon>
        <taxon>Ktedonobacterales</taxon>
        <taxon>Reticulibacteraceae</taxon>
        <taxon>Reticulibacter</taxon>
    </lineage>
</organism>
<dbReference type="GO" id="GO:0009251">
    <property type="term" value="P:glucan catabolic process"/>
    <property type="evidence" value="ECO:0007669"/>
    <property type="project" value="TreeGrafter"/>
</dbReference>
<comment type="caution">
    <text evidence="4">The sequence shown here is derived from an EMBL/GenBank/DDBJ whole genome shotgun (WGS) entry which is preliminary data.</text>
</comment>
<dbReference type="Gene3D" id="3.20.20.300">
    <property type="entry name" value="Glycoside hydrolase, family 3, N-terminal domain"/>
    <property type="match status" value="1"/>
</dbReference>
<dbReference type="InterPro" id="IPR050288">
    <property type="entry name" value="Cellulose_deg_GH3"/>
</dbReference>
<keyword evidence="2" id="KW-0378">Hydrolase</keyword>
<dbReference type="InterPro" id="IPR017853">
    <property type="entry name" value="GH"/>
</dbReference>
<dbReference type="Pfam" id="PF00933">
    <property type="entry name" value="Glyco_hydro_3"/>
    <property type="match status" value="1"/>
</dbReference>
<evidence type="ECO:0000256" key="2">
    <source>
        <dbReference type="ARBA" id="ARBA00022801"/>
    </source>
</evidence>
<proteinExistence type="inferred from homology"/>
<evidence type="ECO:0000313" key="5">
    <source>
        <dbReference type="Proteomes" id="UP000597444"/>
    </source>
</evidence>
<keyword evidence="5" id="KW-1185">Reference proteome</keyword>
<dbReference type="SUPFAM" id="SSF52279">
    <property type="entry name" value="Beta-D-glucan exohydrolase, C-terminal domain"/>
    <property type="match status" value="1"/>
</dbReference>
<dbReference type="InterPro" id="IPR026891">
    <property type="entry name" value="Fn3-like"/>
</dbReference>
<dbReference type="InterPro" id="IPR036881">
    <property type="entry name" value="Glyco_hydro_3_C_sf"/>
</dbReference>
<sequence>MSDRIEDLLGQMTLQEKVSLLAGSDMWHTVAIERLGIPALKMSDGPNGARGGGSLVGGTKAACFPAGISLASTWNTDLVRRVGQALGQEARSKGAHVLLAPTVNIHRSPLNGRNFENYSEDPYLSARMAVAYINGVQSEGVGTSVKHYICNDSEFERNTINSEVDERTMREIYLPPFEAAIREARSWTIMASYNLVNGVAASENSYLLTEILRDEWGYDGLVVSDWFMSVKSTAPSVNAGLDLEMPGPGVWRGELLLQAVERGEVDEATLDTSIRRLLLLLQRAGVFEHPEEPAEQGIDLPEHRALIREAAAEGIVLLKNEGDVLPLQHEKLNSVAIIGPNAKVARIMAGGSAQVNAHYAITPHDGVAFKLGEQVEIGYELGCPNHKQLPQFEMDQLLAGVEGNEHGWRTDYFNGPALTGSPIYTEISKQPELMWFGSNINPNFDVHNFSMRATARFMPAVTGTYTFSLTSAGLSRFFINDELAVENWTQQMRGESYFGMGSTEVKTERDLVVGQEYILTLEYAKNQDGLIAAVRPGCLPPLPADGIERAVALAGRSDVALIFAGLSGEWESEGFDRPNIDLVGQQNELIERVAAANKRTIVVLNTGSPIAMPWLEQVEAVVQAWFPGQECGNAIADVLFGDVNPSGKLPQTFPVRLEDNPAYINYPGENGKVRYGEGLFVGYRYYEKKKIEPLFPFGFGLSYTTFDYDNLRLSTSSIGPEETLEVQIDITNTGERAGKEIVQVYVRDVQSRLHRPDKELKAFAKVQLEPGEHKTVSLSLARQALAYYDDLAQAWVAEAGEFEVLVGSSSQAIQGKASFTLTETSRFGGTLDKD</sequence>
<dbReference type="Pfam" id="PF14310">
    <property type="entry name" value="Fn3-like"/>
    <property type="match status" value="1"/>
</dbReference>
<dbReference type="AlphaFoldDB" id="A0A8J3IK43"/>
<dbReference type="PROSITE" id="PS51820">
    <property type="entry name" value="PA14"/>
    <property type="match status" value="1"/>
</dbReference>
<evidence type="ECO:0000313" key="4">
    <source>
        <dbReference type="EMBL" id="GHO93913.1"/>
    </source>
</evidence>
<dbReference type="PRINTS" id="PR00133">
    <property type="entry name" value="GLHYDRLASE3"/>
</dbReference>
<evidence type="ECO:0000259" key="3">
    <source>
        <dbReference type="PROSITE" id="PS51820"/>
    </source>
</evidence>
<gene>
    <name evidence="4" type="ORF">KSF_039610</name>
</gene>
<dbReference type="FunFam" id="2.60.40.10:FF:000495">
    <property type="entry name" value="Periplasmic beta-glucosidase"/>
    <property type="match status" value="1"/>
</dbReference>
<dbReference type="Gene3D" id="3.40.50.1700">
    <property type="entry name" value="Glycoside hydrolase family 3 C-terminal domain"/>
    <property type="match status" value="1"/>
</dbReference>
<dbReference type="RefSeq" id="WP_220204681.1">
    <property type="nucleotide sequence ID" value="NZ_BNJK01000001.1"/>
</dbReference>
<dbReference type="Gene3D" id="2.60.120.260">
    <property type="entry name" value="Galactose-binding domain-like"/>
    <property type="match status" value="1"/>
</dbReference>
<dbReference type="InterPro" id="IPR011658">
    <property type="entry name" value="PA14_dom"/>
</dbReference>
<dbReference type="InterPro" id="IPR036962">
    <property type="entry name" value="Glyco_hydro_3_N_sf"/>
</dbReference>
<evidence type="ECO:0000256" key="1">
    <source>
        <dbReference type="ARBA" id="ARBA00005336"/>
    </source>
</evidence>
<comment type="similarity">
    <text evidence="1">Belongs to the glycosyl hydrolase 3 family.</text>
</comment>
<dbReference type="InterPro" id="IPR013783">
    <property type="entry name" value="Ig-like_fold"/>
</dbReference>
<dbReference type="SUPFAM" id="SSF51445">
    <property type="entry name" value="(Trans)glycosidases"/>
    <property type="match status" value="1"/>
</dbReference>